<evidence type="ECO:0008006" key="5">
    <source>
        <dbReference type="Google" id="ProtNLM"/>
    </source>
</evidence>
<dbReference type="EMBL" id="BAABFV010000001">
    <property type="protein sequence ID" value="GAA4360265.1"/>
    <property type="molecule type" value="Genomic_DNA"/>
</dbReference>
<name>A0ABP8IJJ5_9GAMM</name>
<dbReference type="RefSeq" id="WP_345292300.1">
    <property type="nucleotide sequence ID" value="NZ_BAABFV010000001.1"/>
</dbReference>
<proteinExistence type="predicted"/>
<keyword evidence="2" id="KW-0472">Membrane</keyword>
<accession>A0ABP8IJJ5</accession>
<gene>
    <name evidence="3" type="ORF">GCM10023151_12030</name>
</gene>
<evidence type="ECO:0000256" key="2">
    <source>
        <dbReference type="SAM" id="Phobius"/>
    </source>
</evidence>
<reference evidence="4" key="1">
    <citation type="journal article" date="2019" name="Int. J. Syst. Evol. Microbiol.">
        <title>The Global Catalogue of Microorganisms (GCM) 10K type strain sequencing project: providing services to taxonomists for standard genome sequencing and annotation.</title>
        <authorList>
            <consortium name="The Broad Institute Genomics Platform"/>
            <consortium name="The Broad Institute Genome Sequencing Center for Infectious Disease"/>
            <person name="Wu L."/>
            <person name="Ma J."/>
        </authorList>
    </citation>
    <scope>NUCLEOTIDE SEQUENCE [LARGE SCALE GENOMIC DNA]</scope>
    <source>
        <strain evidence="4">JCM 17728</strain>
    </source>
</reference>
<feature type="transmembrane region" description="Helical" evidence="2">
    <location>
        <begin position="17"/>
        <end position="36"/>
    </location>
</feature>
<keyword evidence="2" id="KW-0812">Transmembrane</keyword>
<comment type="caution">
    <text evidence="3">The sequence shown here is derived from an EMBL/GenBank/DDBJ whole genome shotgun (WGS) entry which is preliminary data.</text>
</comment>
<feature type="compositionally biased region" description="Low complexity" evidence="1">
    <location>
        <begin position="43"/>
        <end position="69"/>
    </location>
</feature>
<protein>
    <recommendedName>
        <fullName evidence="5">DUF3558 domain-containing protein</fullName>
    </recommendedName>
</protein>
<evidence type="ECO:0000313" key="3">
    <source>
        <dbReference type="EMBL" id="GAA4360265.1"/>
    </source>
</evidence>
<sequence>MNRVSQLPYKCTGSSSALMAFIFAALIVIGGVVYFVKGSDNESPSAQQTTPPKTTTAPQATQQSKAQSPKPEPVTSIDPDTFCERIAAVGDIFGTELTGATSRERVSFGPQVGCSWSGPSVLVFFGDDSYERRNTGFGAENLVAYEETDLEAVKKDKYAIRSGFEIEVKSDKGLAFRVSQGTGRQINLTAEEYNQIANIVNNVLNEYY</sequence>
<evidence type="ECO:0000313" key="4">
    <source>
        <dbReference type="Proteomes" id="UP001501011"/>
    </source>
</evidence>
<dbReference type="Proteomes" id="UP001501011">
    <property type="component" value="Unassembled WGS sequence"/>
</dbReference>
<feature type="region of interest" description="Disordered" evidence="1">
    <location>
        <begin position="40"/>
        <end position="78"/>
    </location>
</feature>
<keyword evidence="2" id="KW-1133">Transmembrane helix</keyword>
<organism evidence="3 4">
    <name type="scientific">Kangiella marina</name>
    <dbReference type="NCBI Taxonomy" id="1079178"/>
    <lineage>
        <taxon>Bacteria</taxon>
        <taxon>Pseudomonadati</taxon>
        <taxon>Pseudomonadota</taxon>
        <taxon>Gammaproteobacteria</taxon>
        <taxon>Kangiellales</taxon>
        <taxon>Kangiellaceae</taxon>
        <taxon>Kangiella</taxon>
    </lineage>
</organism>
<keyword evidence="4" id="KW-1185">Reference proteome</keyword>
<evidence type="ECO:0000256" key="1">
    <source>
        <dbReference type="SAM" id="MobiDB-lite"/>
    </source>
</evidence>